<dbReference type="GO" id="GO:0009094">
    <property type="term" value="P:L-phenylalanine biosynthetic process"/>
    <property type="evidence" value="ECO:0007669"/>
    <property type="project" value="UniProtKB-KW"/>
</dbReference>
<dbReference type="PROSITE" id="PS51171">
    <property type="entry name" value="PREPHENATE_DEHYDR_3"/>
    <property type="match status" value="1"/>
</dbReference>
<name>A0A1Y2BFP0_9FUNG</name>
<dbReference type="SUPFAM" id="SSF53850">
    <property type="entry name" value="Periplasmic binding protein-like II"/>
    <property type="match status" value="1"/>
</dbReference>
<evidence type="ECO:0000256" key="1">
    <source>
        <dbReference type="ARBA" id="ARBA00022605"/>
    </source>
</evidence>
<evidence type="ECO:0000313" key="8">
    <source>
        <dbReference type="Proteomes" id="UP000193920"/>
    </source>
</evidence>
<dbReference type="GO" id="GO:0004664">
    <property type="term" value="F:prephenate dehydratase activity"/>
    <property type="evidence" value="ECO:0007669"/>
    <property type="project" value="InterPro"/>
</dbReference>
<dbReference type="GO" id="GO:0005737">
    <property type="term" value="C:cytoplasm"/>
    <property type="evidence" value="ECO:0007669"/>
    <property type="project" value="TreeGrafter"/>
</dbReference>
<evidence type="ECO:0000256" key="5">
    <source>
        <dbReference type="ARBA" id="ARBA00029440"/>
    </source>
</evidence>
<gene>
    <name evidence="7" type="ORF">LY90DRAFT_705113</name>
</gene>
<sequence length="196" mass="21833">MKVGYQGDIGSNSEAAAKSYYLNNSCNHNCRNNTKENNNSYEFIPLLNSKDVFDDLIKEKINIGVVAIKNSLAGEVQETKEALKTINPKCIDTITIPIHHCLFCKGDIKDCSVVMSHPQALKQTKNRRNKEFSWLSELEVGDQAKAAKDLSENKYPDNYAVICRKNAGEAVGLNLVAENIEDDPSNETTFGVFIKE</sequence>
<accession>A0A1Y2BFP0</accession>
<keyword evidence="4" id="KW-0456">Lyase</keyword>
<dbReference type="PANTHER" id="PTHR21022">
    <property type="entry name" value="PREPHENATE DEHYDRATASE P PROTEIN"/>
    <property type="match status" value="1"/>
</dbReference>
<proteinExistence type="predicted"/>
<dbReference type="InterPro" id="IPR001086">
    <property type="entry name" value="Preph_deHydtase"/>
</dbReference>
<dbReference type="OrthoDB" id="983542at2759"/>
<evidence type="ECO:0000256" key="3">
    <source>
        <dbReference type="ARBA" id="ARBA00023222"/>
    </source>
</evidence>
<reference evidence="7 8" key="1">
    <citation type="submission" date="2016-08" db="EMBL/GenBank/DDBJ databases">
        <title>A Parts List for Fungal Cellulosomes Revealed by Comparative Genomics.</title>
        <authorList>
            <consortium name="DOE Joint Genome Institute"/>
            <person name="Haitjema C.H."/>
            <person name="Gilmore S.P."/>
            <person name="Henske J.K."/>
            <person name="Solomon K.V."/>
            <person name="De Groot R."/>
            <person name="Kuo A."/>
            <person name="Mondo S.J."/>
            <person name="Salamov A.A."/>
            <person name="Labutti K."/>
            <person name="Zhao Z."/>
            <person name="Chiniquy J."/>
            <person name="Barry K."/>
            <person name="Brewer H.M."/>
            <person name="Purvine S.O."/>
            <person name="Wright A.T."/>
            <person name="Boxma B."/>
            <person name="Van Alen T."/>
            <person name="Hackstein J.H."/>
            <person name="Baker S.E."/>
            <person name="Grigoriev I.V."/>
            <person name="O'Malley M.A."/>
        </authorList>
    </citation>
    <scope>NUCLEOTIDE SEQUENCE [LARGE SCALE GENOMIC DNA]</scope>
    <source>
        <strain evidence="7 8">G1</strain>
    </source>
</reference>
<dbReference type="EMBL" id="MCOG01000160">
    <property type="protein sequence ID" value="ORY33307.1"/>
    <property type="molecule type" value="Genomic_DNA"/>
</dbReference>
<feature type="domain" description="Prephenate dehydratase" evidence="6">
    <location>
        <begin position="2"/>
        <end position="195"/>
    </location>
</feature>
<keyword evidence="3" id="KW-0584">Phenylalanine biosynthesis</keyword>
<protein>
    <recommendedName>
        <fullName evidence="6">Prephenate dehydratase domain-containing protein</fullName>
    </recommendedName>
</protein>
<dbReference type="STRING" id="1754190.A0A1Y2BFP0"/>
<evidence type="ECO:0000259" key="6">
    <source>
        <dbReference type="PROSITE" id="PS51171"/>
    </source>
</evidence>
<dbReference type="Proteomes" id="UP000193920">
    <property type="component" value="Unassembled WGS sequence"/>
</dbReference>
<keyword evidence="2" id="KW-0057">Aromatic amino acid biosynthesis</keyword>
<dbReference type="PANTHER" id="PTHR21022:SF19">
    <property type="entry name" value="PREPHENATE DEHYDRATASE-RELATED"/>
    <property type="match status" value="1"/>
</dbReference>
<organism evidence="7 8">
    <name type="scientific">Neocallimastix californiae</name>
    <dbReference type="NCBI Taxonomy" id="1754190"/>
    <lineage>
        <taxon>Eukaryota</taxon>
        <taxon>Fungi</taxon>
        <taxon>Fungi incertae sedis</taxon>
        <taxon>Chytridiomycota</taxon>
        <taxon>Chytridiomycota incertae sedis</taxon>
        <taxon>Neocallimastigomycetes</taxon>
        <taxon>Neocallimastigales</taxon>
        <taxon>Neocallimastigaceae</taxon>
        <taxon>Neocallimastix</taxon>
    </lineage>
</organism>
<dbReference type="AlphaFoldDB" id="A0A1Y2BFP0"/>
<evidence type="ECO:0000313" key="7">
    <source>
        <dbReference type="EMBL" id="ORY33307.1"/>
    </source>
</evidence>
<evidence type="ECO:0000256" key="2">
    <source>
        <dbReference type="ARBA" id="ARBA00023141"/>
    </source>
</evidence>
<evidence type="ECO:0000256" key="4">
    <source>
        <dbReference type="ARBA" id="ARBA00023239"/>
    </source>
</evidence>
<dbReference type="Gene3D" id="3.40.190.10">
    <property type="entry name" value="Periplasmic binding protein-like II"/>
    <property type="match status" value="2"/>
</dbReference>
<dbReference type="Pfam" id="PF00800">
    <property type="entry name" value="PDT"/>
    <property type="match status" value="1"/>
</dbReference>
<keyword evidence="8" id="KW-1185">Reference proteome</keyword>
<comment type="pathway">
    <text evidence="5">Amino-acid biosynthesis.</text>
</comment>
<comment type="caution">
    <text evidence="7">The sequence shown here is derived from an EMBL/GenBank/DDBJ whole genome shotgun (WGS) entry which is preliminary data.</text>
</comment>
<keyword evidence="1" id="KW-0028">Amino-acid biosynthesis</keyword>